<dbReference type="EMBL" id="JBELOE010000284">
    <property type="protein sequence ID" value="MER2494170.1"/>
    <property type="molecule type" value="Genomic_DNA"/>
</dbReference>
<name>A0ABV1RML9_9ALTE</name>
<comment type="caution">
    <text evidence="3">The sequence shown here is derived from an EMBL/GenBank/DDBJ whole genome shotgun (WGS) entry which is preliminary data.</text>
</comment>
<gene>
    <name evidence="3" type="ORF">ABS311_20020</name>
</gene>
<proteinExistence type="predicted"/>
<evidence type="ECO:0000313" key="3">
    <source>
        <dbReference type="EMBL" id="MER2494170.1"/>
    </source>
</evidence>
<feature type="transmembrane region" description="Helical" evidence="2">
    <location>
        <begin position="61"/>
        <end position="82"/>
    </location>
</feature>
<reference evidence="3 4" key="1">
    <citation type="submission" date="2024-06" db="EMBL/GenBank/DDBJ databases">
        <authorList>
            <person name="Chen R.Y."/>
        </authorList>
    </citation>
    <scope>NUCLEOTIDE SEQUENCE [LARGE SCALE GENOMIC DNA]</scope>
    <source>
        <strain evidence="3 4">D2</strain>
    </source>
</reference>
<keyword evidence="2" id="KW-1133">Transmembrane helix</keyword>
<evidence type="ECO:0000313" key="4">
    <source>
        <dbReference type="Proteomes" id="UP001467690"/>
    </source>
</evidence>
<keyword evidence="2" id="KW-0812">Transmembrane</keyword>
<sequence>MSNSQKQRLLDKQTYQKQLVQKKQQAAIERQQALIQQKLAQIQNAEQASHPQMKKKRNTKWYLMALLLIVAMFLPYPQVIVYEKLGVVAESIYIPSRFGSKDFMLDTNADVQIDNASRWLYLCTTLQNERQCNRFDIVEQRGFFSAISLYLETSP</sequence>
<feature type="coiled-coil region" evidence="1">
    <location>
        <begin position="12"/>
        <end position="48"/>
    </location>
</feature>
<keyword evidence="2" id="KW-0472">Membrane</keyword>
<organism evidence="3 4">
    <name type="scientific">Catenovulum sediminis</name>
    <dbReference type="NCBI Taxonomy" id="1740262"/>
    <lineage>
        <taxon>Bacteria</taxon>
        <taxon>Pseudomonadati</taxon>
        <taxon>Pseudomonadota</taxon>
        <taxon>Gammaproteobacteria</taxon>
        <taxon>Alteromonadales</taxon>
        <taxon>Alteromonadaceae</taxon>
        <taxon>Catenovulum</taxon>
    </lineage>
</organism>
<evidence type="ECO:0000256" key="2">
    <source>
        <dbReference type="SAM" id="Phobius"/>
    </source>
</evidence>
<dbReference type="Proteomes" id="UP001467690">
    <property type="component" value="Unassembled WGS sequence"/>
</dbReference>
<evidence type="ECO:0000256" key="1">
    <source>
        <dbReference type="SAM" id="Coils"/>
    </source>
</evidence>
<accession>A0ABV1RML9</accession>
<protein>
    <submittedName>
        <fullName evidence="3">Uncharacterized protein</fullName>
    </submittedName>
</protein>
<keyword evidence="1" id="KW-0175">Coiled coil</keyword>
<dbReference type="RefSeq" id="WP_350403181.1">
    <property type="nucleotide sequence ID" value="NZ_JBELOE010000284.1"/>
</dbReference>
<keyword evidence="4" id="KW-1185">Reference proteome</keyword>